<name>A0ABP7D6E0_9SPHN</name>
<dbReference type="Gene3D" id="2.30.110.10">
    <property type="entry name" value="Electron Transport, Fmn-binding Protein, Chain A"/>
    <property type="match status" value="1"/>
</dbReference>
<accession>A0ABP7D6E0</accession>
<dbReference type="RefSeq" id="WP_344692073.1">
    <property type="nucleotide sequence ID" value="NZ_BAABBF010000002.1"/>
</dbReference>
<sequence length="209" mass="22723">MHPAPAFRDDDAALERVVNIGFAQIVIVTPEGLMMVHAPMTRHAATLRFHVARHNRAAPYLDGASALLSASAVDGYLSPNWYAVPGDQVPTWNYVAIEVEGRLHALDEDELIAQLDDLAAFHEPRVNPGAPWTRGKMNDIRFRAMLQGIRGYELRPAAIRGTTKLSQNKSFSDRQGVVAGLRAAGNLSLATAMEDIMPDATGSTSAQPR</sequence>
<dbReference type="EMBL" id="BAABBF010000002">
    <property type="protein sequence ID" value="GAA3700054.1"/>
    <property type="molecule type" value="Genomic_DNA"/>
</dbReference>
<keyword evidence="2" id="KW-1185">Reference proteome</keyword>
<dbReference type="InterPro" id="IPR007396">
    <property type="entry name" value="TR_PAI2-type"/>
</dbReference>
<comment type="caution">
    <text evidence="1">The sequence shown here is derived from an EMBL/GenBank/DDBJ whole genome shotgun (WGS) entry which is preliminary data.</text>
</comment>
<dbReference type="Proteomes" id="UP001500523">
    <property type="component" value="Unassembled WGS sequence"/>
</dbReference>
<dbReference type="SUPFAM" id="SSF50475">
    <property type="entry name" value="FMN-binding split barrel"/>
    <property type="match status" value="1"/>
</dbReference>
<dbReference type="PANTHER" id="PTHR35802">
    <property type="entry name" value="PROTEASE SYNTHASE AND SPORULATION PROTEIN PAI 2"/>
    <property type="match status" value="1"/>
</dbReference>
<protein>
    <submittedName>
        <fullName evidence="1">FMN-binding negative transcriptional regulator</fullName>
    </submittedName>
</protein>
<evidence type="ECO:0000313" key="2">
    <source>
        <dbReference type="Proteomes" id="UP001500523"/>
    </source>
</evidence>
<gene>
    <name evidence="1" type="ORF">GCM10022268_07680</name>
</gene>
<proteinExistence type="predicted"/>
<dbReference type="InterPro" id="IPR012349">
    <property type="entry name" value="Split_barrel_FMN-bd"/>
</dbReference>
<dbReference type="PIRSF" id="PIRSF010372">
    <property type="entry name" value="PaiB"/>
    <property type="match status" value="1"/>
</dbReference>
<dbReference type="PANTHER" id="PTHR35802:SF1">
    <property type="entry name" value="PROTEASE SYNTHASE AND SPORULATION PROTEIN PAI 2"/>
    <property type="match status" value="1"/>
</dbReference>
<reference evidence="2" key="1">
    <citation type="journal article" date="2019" name="Int. J. Syst. Evol. Microbiol.">
        <title>The Global Catalogue of Microorganisms (GCM) 10K type strain sequencing project: providing services to taxonomists for standard genome sequencing and annotation.</title>
        <authorList>
            <consortium name="The Broad Institute Genomics Platform"/>
            <consortium name="The Broad Institute Genome Sequencing Center for Infectious Disease"/>
            <person name="Wu L."/>
            <person name="Ma J."/>
        </authorList>
    </citation>
    <scope>NUCLEOTIDE SEQUENCE [LARGE SCALE GENOMIC DNA]</scope>
    <source>
        <strain evidence="2">JCM 17498</strain>
    </source>
</reference>
<dbReference type="Pfam" id="PF04299">
    <property type="entry name" value="FMN_bind_2"/>
    <property type="match status" value="1"/>
</dbReference>
<organism evidence="1 2">
    <name type="scientific">Sphingomonas cynarae</name>
    <dbReference type="NCBI Taxonomy" id="930197"/>
    <lineage>
        <taxon>Bacteria</taxon>
        <taxon>Pseudomonadati</taxon>
        <taxon>Pseudomonadota</taxon>
        <taxon>Alphaproteobacteria</taxon>
        <taxon>Sphingomonadales</taxon>
        <taxon>Sphingomonadaceae</taxon>
        <taxon>Sphingomonas</taxon>
    </lineage>
</organism>
<evidence type="ECO:0000313" key="1">
    <source>
        <dbReference type="EMBL" id="GAA3700054.1"/>
    </source>
</evidence>